<protein>
    <submittedName>
        <fullName evidence="2">Uncharacterized protein</fullName>
    </submittedName>
</protein>
<evidence type="ECO:0000256" key="1">
    <source>
        <dbReference type="SAM" id="Phobius"/>
    </source>
</evidence>
<accession>A0A0G1VPX1</accession>
<dbReference type="Proteomes" id="UP000033965">
    <property type="component" value="Unassembled WGS sequence"/>
</dbReference>
<evidence type="ECO:0000313" key="3">
    <source>
        <dbReference type="Proteomes" id="UP000033965"/>
    </source>
</evidence>
<organism evidence="2 3">
    <name type="scientific">Candidatus Kaiserbacteria bacterium GW2011_GWA2_49_19</name>
    <dbReference type="NCBI Taxonomy" id="1618669"/>
    <lineage>
        <taxon>Bacteria</taxon>
        <taxon>Candidatus Kaiseribacteriota</taxon>
    </lineage>
</organism>
<sequence>MATPAIAAGDYGLGKAREQAGLPDTVAGERTIPGVVGKVVAAGLSLLGIVFFLLILYAGFIWMKARGSTEEVDKAKDIIEGAVIGLVLVTAAYAIANFVFTSLTSK</sequence>
<feature type="transmembrane region" description="Helical" evidence="1">
    <location>
        <begin position="39"/>
        <end position="60"/>
    </location>
</feature>
<proteinExistence type="predicted"/>
<dbReference type="Pfam" id="PF18895">
    <property type="entry name" value="T4SS_pilin"/>
    <property type="match status" value="1"/>
</dbReference>
<dbReference type="EMBL" id="LCPZ01000009">
    <property type="protein sequence ID" value="KKW08501.1"/>
    <property type="molecule type" value="Genomic_DNA"/>
</dbReference>
<keyword evidence="1" id="KW-0812">Transmembrane</keyword>
<feature type="transmembrane region" description="Helical" evidence="1">
    <location>
        <begin position="81"/>
        <end position="100"/>
    </location>
</feature>
<name>A0A0G1VPX1_9BACT</name>
<reference evidence="2 3" key="1">
    <citation type="journal article" date="2015" name="Nature">
        <title>rRNA introns, odd ribosomes, and small enigmatic genomes across a large radiation of phyla.</title>
        <authorList>
            <person name="Brown C.T."/>
            <person name="Hug L.A."/>
            <person name="Thomas B.C."/>
            <person name="Sharon I."/>
            <person name="Castelle C.J."/>
            <person name="Singh A."/>
            <person name="Wilkins M.J."/>
            <person name="Williams K.H."/>
            <person name="Banfield J.F."/>
        </authorList>
    </citation>
    <scope>NUCLEOTIDE SEQUENCE [LARGE SCALE GENOMIC DNA]</scope>
</reference>
<gene>
    <name evidence="2" type="ORF">UY44_C0009G0014</name>
</gene>
<dbReference type="InterPro" id="IPR043993">
    <property type="entry name" value="T4SS_pilin"/>
</dbReference>
<keyword evidence="1" id="KW-1133">Transmembrane helix</keyword>
<comment type="caution">
    <text evidence="2">The sequence shown here is derived from an EMBL/GenBank/DDBJ whole genome shotgun (WGS) entry which is preliminary data.</text>
</comment>
<keyword evidence="1" id="KW-0472">Membrane</keyword>
<dbReference type="AlphaFoldDB" id="A0A0G1VPX1"/>
<evidence type="ECO:0000313" key="2">
    <source>
        <dbReference type="EMBL" id="KKW08501.1"/>
    </source>
</evidence>